<reference evidence="2 3" key="1">
    <citation type="submission" date="2016-11" db="EMBL/GenBank/DDBJ databases">
        <authorList>
            <person name="Jaros S."/>
            <person name="Januszkiewicz K."/>
            <person name="Wedrychowicz H."/>
        </authorList>
    </citation>
    <scope>NUCLEOTIDE SEQUENCE [LARGE SCALE GENOMIC DNA]</scope>
    <source>
        <strain evidence="2 3">DSM 10068</strain>
    </source>
</reference>
<evidence type="ECO:0008006" key="4">
    <source>
        <dbReference type="Google" id="ProtNLM"/>
    </source>
</evidence>
<dbReference type="Pfam" id="PF01865">
    <property type="entry name" value="PhoU_div"/>
    <property type="match status" value="1"/>
</dbReference>
<dbReference type="InterPro" id="IPR038078">
    <property type="entry name" value="PhoU-like_sf"/>
</dbReference>
<dbReference type="STRING" id="1123282.SAMN02745823_01147"/>
<evidence type="ECO:0000313" key="2">
    <source>
        <dbReference type="EMBL" id="SHH84317.1"/>
    </source>
</evidence>
<gene>
    <name evidence="2" type="ORF">SAMN02745823_01147</name>
</gene>
<organism evidence="2 3">
    <name type="scientific">Sporobacter termitidis DSM 10068</name>
    <dbReference type="NCBI Taxonomy" id="1123282"/>
    <lineage>
        <taxon>Bacteria</taxon>
        <taxon>Bacillati</taxon>
        <taxon>Bacillota</taxon>
        <taxon>Clostridia</taxon>
        <taxon>Eubacteriales</taxon>
        <taxon>Oscillospiraceae</taxon>
        <taxon>Sporobacter</taxon>
    </lineage>
</organism>
<dbReference type="PANTHER" id="PTHR37298">
    <property type="entry name" value="UPF0111 PROTEIN YKAA"/>
    <property type="match status" value="1"/>
</dbReference>
<keyword evidence="3" id="KW-1185">Reference proteome</keyword>
<accession>A0A1M5WA25</accession>
<dbReference type="PANTHER" id="PTHR37298:SF1">
    <property type="entry name" value="UPF0111 PROTEIN YKAA"/>
    <property type="match status" value="1"/>
</dbReference>
<dbReference type="OrthoDB" id="9797568at2"/>
<sequence>MFRVTRKEEIFFDLFVDTADMACLAAKKLNDLIINYTDVDKKIDAIQQIEHDCDIKVHDIVQQLNRSFITPIDREDINEIAKELDNITDAIEDTAHRFRMFDIKSIRDDAKKLSDLIVACTDELKIVMLEMKNMKTSKLLCPKIIEVNRIENDGDVLYRSAMSSLFTSGMDALEILKWKEIYEFLENSLDACEDVANTVEGVVMKHA</sequence>
<name>A0A1M5WA25_9FIRM</name>
<dbReference type="Gene3D" id="1.20.58.220">
    <property type="entry name" value="Phosphate transport system protein phou homolog 2, domain 2"/>
    <property type="match status" value="1"/>
</dbReference>
<evidence type="ECO:0000256" key="1">
    <source>
        <dbReference type="ARBA" id="ARBA00008591"/>
    </source>
</evidence>
<dbReference type="RefSeq" id="WP_073076703.1">
    <property type="nucleotide sequence ID" value="NZ_FQXV01000003.1"/>
</dbReference>
<dbReference type="EMBL" id="FQXV01000003">
    <property type="protein sequence ID" value="SHH84317.1"/>
    <property type="molecule type" value="Genomic_DNA"/>
</dbReference>
<dbReference type="InterPro" id="IPR052912">
    <property type="entry name" value="UPF0111_domain"/>
</dbReference>
<protein>
    <recommendedName>
        <fullName evidence="4">Phosphate transport regulator</fullName>
    </recommendedName>
</protein>
<dbReference type="AlphaFoldDB" id="A0A1M5WA25"/>
<proteinExistence type="inferred from homology"/>
<dbReference type="Proteomes" id="UP000183995">
    <property type="component" value="Unassembled WGS sequence"/>
</dbReference>
<evidence type="ECO:0000313" key="3">
    <source>
        <dbReference type="Proteomes" id="UP000183995"/>
    </source>
</evidence>
<dbReference type="InterPro" id="IPR018445">
    <property type="entry name" value="Put_Phosphate_transp_reg"/>
</dbReference>
<comment type="similarity">
    <text evidence="1">Belongs to the UPF0111 family.</text>
</comment>